<accession>A0A409VT97</accession>
<name>A0A409VT97_9AGAR</name>
<feature type="transmembrane region" description="Helical" evidence="2">
    <location>
        <begin position="186"/>
        <end position="208"/>
    </location>
</feature>
<feature type="compositionally biased region" description="Basic and acidic residues" evidence="1">
    <location>
        <begin position="569"/>
        <end position="579"/>
    </location>
</feature>
<evidence type="ECO:0000313" key="4">
    <source>
        <dbReference type="Proteomes" id="UP000284842"/>
    </source>
</evidence>
<feature type="transmembrane region" description="Helical" evidence="2">
    <location>
        <begin position="20"/>
        <end position="45"/>
    </location>
</feature>
<feature type="transmembrane region" description="Helical" evidence="2">
    <location>
        <begin position="475"/>
        <end position="499"/>
    </location>
</feature>
<dbReference type="Proteomes" id="UP000284842">
    <property type="component" value="Unassembled WGS sequence"/>
</dbReference>
<feature type="transmembrane region" description="Helical" evidence="2">
    <location>
        <begin position="101"/>
        <end position="123"/>
    </location>
</feature>
<comment type="caution">
    <text evidence="3">The sequence shown here is derived from an EMBL/GenBank/DDBJ whole genome shotgun (WGS) entry which is preliminary data.</text>
</comment>
<keyword evidence="2" id="KW-0472">Membrane</keyword>
<dbReference type="InParanoid" id="A0A409VT97"/>
<organism evidence="3 4">
    <name type="scientific">Panaeolus cyanescens</name>
    <dbReference type="NCBI Taxonomy" id="181874"/>
    <lineage>
        <taxon>Eukaryota</taxon>
        <taxon>Fungi</taxon>
        <taxon>Dikarya</taxon>
        <taxon>Basidiomycota</taxon>
        <taxon>Agaricomycotina</taxon>
        <taxon>Agaricomycetes</taxon>
        <taxon>Agaricomycetidae</taxon>
        <taxon>Agaricales</taxon>
        <taxon>Agaricineae</taxon>
        <taxon>Galeropsidaceae</taxon>
        <taxon>Panaeolus</taxon>
    </lineage>
</organism>
<gene>
    <name evidence="3" type="ORF">CVT24_001464</name>
</gene>
<proteinExistence type="predicted"/>
<feature type="transmembrane region" description="Helical" evidence="2">
    <location>
        <begin position="130"/>
        <end position="148"/>
    </location>
</feature>
<sequence>MAADPLLLESELKYRLHKIIAPFLTACLADTLLYGIHVVLFISCVRILWRNSRSAKLFILLPATMMFIISTIDAGLSFSFVHHELAEYWTDYSMELTQHGSWKSVLFVANNFFAEVILLYRCYVVWSRSLYLLLAFTAMGIVNTGSVFCDTLLTHFLIDHARHLTVCGFIGTGRAFNEPGNDLVKLYNWFIFAFNVLLTALTVGRILWVSKMAGSQIEARQVQGFRMAAAIIIESSAVYSAVILVYILFPPIPWKILSVAILMRTVAIMPALLIVQVGMNRGNVSNRPHLTTTDSDFHHRTSVVLDTVLTSGLETTLSVGHRSTTLSAMAQVQSKSHLASHLDLNFADRNITLCTIADIFLIIRCYVVWGRRRIVLYLSGLILAAGTALGIYSECTKSLEAKKLIIYYISIILFLNAALTILTAGRILWVARQIKRAMGPNFVSQYYFAVAVVVESGFLYTGASVLLIILSPTRFVLLGAVIAIRAVCIMPILLIVQVATGRSIEELRMYTMTRPTRMRQRETVDSVVLDTVISEVVVEDVDASFYRDMGYDSENQGPSSSYVPGTPDPPERSSHRVNY</sequence>
<reference evidence="3 4" key="1">
    <citation type="journal article" date="2018" name="Evol. Lett.">
        <title>Horizontal gene cluster transfer increased hallucinogenic mushroom diversity.</title>
        <authorList>
            <person name="Reynolds H.T."/>
            <person name="Vijayakumar V."/>
            <person name="Gluck-Thaler E."/>
            <person name="Korotkin H.B."/>
            <person name="Matheny P.B."/>
            <person name="Slot J.C."/>
        </authorList>
    </citation>
    <scope>NUCLEOTIDE SEQUENCE [LARGE SCALE GENOMIC DNA]</scope>
    <source>
        <strain evidence="3 4">2629</strain>
    </source>
</reference>
<feature type="transmembrane region" description="Helical" evidence="2">
    <location>
        <begin position="255"/>
        <end position="275"/>
    </location>
</feature>
<evidence type="ECO:0000256" key="1">
    <source>
        <dbReference type="SAM" id="MobiDB-lite"/>
    </source>
</evidence>
<feature type="region of interest" description="Disordered" evidence="1">
    <location>
        <begin position="551"/>
        <end position="579"/>
    </location>
</feature>
<keyword evidence="2" id="KW-1133">Transmembrane helix</keyword>
<keyword evidence="4" id="KW-1185">Reference proteome</keyword>
<keyword evidence="2" id="KW-0812">Transmembrane</keyword>
<feature type="transmembrane region" description="Helical" evidence="2">
    <location>
        <begin position="446"/>
        <end position="469"/>
    </location>
</feature>
<feature type="transmembrane region" description="Helical" evidence="2">
    <location>
        <begin position="228"/>
        <end position="249"/>
    </location>
</feature>
<dbReference type="EMBL" id="NHTK01005983">
    <property type="protein sequence ID" value="PPQ69510.1"/>
    <property type="molecule type" value="Genomic_DNA"/>
</dbReference>
<protein>
    <submittedName>
        <fullName evidence="3">Uncharacterized protein</fullName>
    </submittedName>
</protein>
<feature type="transmembrane region" description="Helical" evidence="2">
    <location>
        <begin position="57"/>
        <end position="81"/>
    </location>
</feature>
<feature type="transmembrane region" description="Helical" evidence="2">
    <location>
        <begin position="405"/>
        <end position="425"/>
    </location>
</feature>
<dbReference type="OrthoDB" id="3039972at2759"/>
<feature type="compositionally biased region" description="Polar residues" evidence="1">
    <location>
        <begin position="553"/>
        <end position="563"/>
    </location>
</feature>
<feature type="transmembrane region" description="Helical" evidence="2">
    <location>
        <begin position="374"/>
        <end position="393"/>
    </location>
</feature>
<dbReference type="AlphaFoldDB" id="A0A409VT97"/>
<evidence type="ECO:0000313" key="3">
    <source>
        <dbReference type="EMBL" id="PPQ69510.1"/>
    </source>
</evidence>
<evidence type="ECO:0000256" key="2">
    <source>
        <dbReference type="SAM" id="Phobius"/>
    </source>
</evidence>